<reference evidence="8 9" key="1">
    <citation type="submission" date="2018-06" db="EMBL/GenBank/DDBJ databases">
        <authorList>
            <consortium name="Pathogen Informatics"/>
            <person name="Doyle S."/>
        </authorList>
    </citation>
    <scope>NUCLEOTIDE SEQUENCE [LARGE SCALE GENOMIC DNA]</scope>
    <source>
        <strain evidence="8 9">NCTC10283</strain>
    </source>
</reference>
<accession>A0A376BUK7</accession>
<protein>
    <submittedName>
        <fullName evidence="8">Transglycosylase associated protein</fullName>
    </submittedName>
</protein>
<feature type="transmembrane region" description="Helical" evidence="7">
    <location>
        <begin position="56"/>
        <end position="73"/>
    </location>
</feature>
<evidence type="ECO:0000313" key="9">
    <source>
        <dbReference type="Proteomes" id="UP000254209"/>
    </source>
</evidence>
<dbReference type="Proteomes" id="UP000254209">
    <property type="component" value="Unassembled WGS sequence"/>
</dbReference>
<evidence type="ECO:0000256" key="6">
    <source>
        <dbReference type="ARBA" id="ARBA00023136"/>
    </source>
</evidence>
<keyword evidence="3" id="KW-1003">Cell membrane</keyword>
<comment type="subcellular location">
    <subcellularLocation>
        <location evidence="1">Cell membrane</location>
        <topology evidence="1">Multi-pass membrane protein</topology>
    </subcellularLocation>
</comment>
<evidence type="ECO:0000256" key="5">
    <source>
        <dbReference type="ARBA" id="ARBA00022989"/>
    </source>
</evidence>
<evidence type="ECO:0000313" key="8">
    <source>
        <dbReference type="EMBL" id="SSY80692.1"/>
    </source>
</evidence>
<dbReference type="InterPro" id="IPR007341">
    <property type="entry name" value="Transgly_assoc"/>
</dbReference>
<dbReference type="OrthoDB" id="9811343at2"/>
<keyword evidence="9" id="KW-1185">Reference proteome</keyword>
<evidence type="ECO:0000256" key="1">
    <source>
        <dbReference type="ARBA" id="ARBA00004651"/>
    </source>
</evidence>
<dbReference type="GO" id="GO:0005886">
    <property type="term" value="C:plasma membrane"/>
    <property type="evidence" value="ECO:0007669"/>
    <property type="project" value="UniProtKB-SubCell"/>
</dbReference>
<dbReference type="EMBL" id="UFSO01000003">
    <property type="protein sequence ID" value="SSY80692.1"/>
    <property type="molecule type" value="Genomic_DNA"/>
</dbReference>
<gene>
    <name evidence="8" type="ORF">NCTC10283_02253</name>
</gene>
<evidence type="ECO:0000256" key="4">
    <source>
        <dbReference type="ARBA" id="ARBA00022692"/>
    </source>
</evidence>
<dbReference type="RefSeq" id="WP_034291079.1">
    <property type="nucleotide sequence ID" value="NZ_CP091519.2"/>
</dbReference>
<keyword evidence="6 7" id="KW-0472">Membrane</keyword>
<evidence type="ECO:0000256" key="3">
    <source>
        <dbReference type="ARBA" id="ARBA00022475"/>
    </source>
</evidence>
<name>A0A376BUK7_9NEIS</name>
<dbReference type="Pfam" id="PF04226">
    <property type="entry name" value="Transgly_assoc"/>
    <property type="match status" value="1"/>
</dbReference>
<comment type="similarity">
    <text evidence="2">Belongs to the UPF0410 family.</text>
</comment>
<sequence>MIWSIIIGLIVGLLARLIKPGKDAMGWIATIFLGIMGSFGAGVIGRGLGWYAPNEAAGFIASVITAAILLTIYNKMKK</sequence>
<dbReference type="PANTHER" id="PTHR33884">
    <property type="entry name" value="UPF0410 PROTEIN YMGE"/>
    <property type="match status" value="1"/>
</dbReference>
<keyword evidence="5 7" id="KW-1133">Transmembrane helix</keyword>
<keyword evidence="4 7" id="KW-0812">Transmembrane</keyword>
<organism evidence="8 9">
    <name type="scientific">Alysiella crassa</name>
    <dbReference type="NCBI Taxonomy" id="153491"/>
    <lineage>
        <taxon>Bacteria</taxon>
        <taxon>Pseudomonadati</taxon>
        <taxon>Pseudomonadota</taxon>
        <taxon>Betaproteobacteria</taxon>
        <taxon>Neisseriales</taxon>
        <taxon>Neisseriaceae</taxon>
        <taxon>Alysiella</taxon>
    </lineage>
</organism>
<evidence type="ECO:0000256" key="7">
    <source>
        <dbReference type="SAM" id="Phobius"/>
    </source>
</evidence>
<proteinExistence type="inferred from homology"/>
<dbReference type="PANTHER" id="PTHR33884:SF7">
    <property type="entry name" value="BSL8023 PROTEIN"/>
    <property type="match status" value="1"/>
</dbReference>
<dbReference type="AlphaFoldDB" id="A0A376BUK7"/>
<evidence type="ECO:0000256" key="2">
    <source>
        <dbReference type="ARBA" id="ARBA00011006"/>
    </source>
</evidence>
<feature type="transmembrane region" description="Helical" evidence="7">
    <location>
        <begin position="24"/>
        <end position="44"/>
    </location>
</feature>